<evidence type="ECO:0000313" key="9">
    <source>
        <dbReference type="EMBL" id="BAL52790.1"/>
    </source>
</evidence>
<evidence type="ECO:0000256" key="3">
    <source>
        <dbReference type="ARBA" id="ARBA00022801"/>
    </source>
</evidence>
<evidence type="ECO:0000256" key="1">
    <source>
        <dbReference type="ARBA" id="ARBA00007913"/>
    </source>
</evidence>
<dbReference type="InterPro" id="IPR050534">
    <property type="entry name" value="Coronavir_polyprotein_1ab"/>
</dbReference>
<evidence type="ECO:0000259" key="7">
    <source>
        <dbReference type="Pfam" id="PF13086"/>
    </source>
</evidence>
<evidence type="ECO:0000256" key="5">
    <source>
        <dbReference type="ARBA" id="ARBA00022840"/>
    </source>
</evidence>
<dbReference type="GO" id="GO:0016787">
    <property type="term" value="F:hydrolase activity"/>
    <property type="evidence" value="ECO:0007669"/>
    <property type="project" value="UniProtKB-KW"/>
</dbReference>
<keyword evidence="3" id="KW-0378">Hydrolase</keyword>
<name>H5S9F4_9BACT</name>
<gene>
    <name evidence="9" type="ORF">HGMM_F03C01C31</name>
</gene>
<feature type="domain" description="DNA2/NAM7 helicase-like C-terminal" evidence="8">
    <location>
        <begin position="584"/>
        <end position="736"/>
    </location>
</feature>
<dbReference type="InterPro" id="IPR041679">
    <property type="entry name" value="DNA2/NAM7-like_C"/>
</dbReference>
<protein>
    <submittedName>
        <fullName evidence="9">Peptidase C14 caspase catalytic subunit p20</fullName>
    </submittedName>
</protein>
<dbReference type="PANTHER" id="PTHR43788:SF8">
    <property type="entry name" value="DNA-BINDING PROTEIN SMUBP-2"/>
    <property type="match status" value="1"/>
</dbReference>
<dbReference type="InterPro" id="IPR041677">
    <property type="entry name" value="DNA2/NAM7_AAA_11"/>
</dbReference>
<dbReference type="AlphaFoldDB" id="H5S9F4"/>
<dbReference type="EMBL" id="AP011639">
    <property type="protein sequence ID" value="BAL52790.1"/>
    <property type="molecule type" value="Genomic_DNA"/>
</dbReference>
<dbReference type="GO" id="GO:0005524">
    <property type="term" value="F:ATP binding"/>
    <property type="evidence" value="ECO:0007669"/>
    <property type="project" value="UniProtKB-KW"/>
</dbReference>
<evidence type="ECO:0000256" key="4">
    <source>
        <dbReference type="ARBA" id="ARBA00022806"/>
    </source>
</evidence>
<keyword evidence="6" id="KW-0175">Coiled coil</keyword>
<dbReference type="Pfam" id="PF13086">
    <property type="entry name" value="AAA_11"/>
    <property type="match status" value="1"/>
</dbReference>
<feature type="domain" description="DNA2/NAM7 helicase helicase" evidence="7">
    <location>
        <begin position="248"/>
        <end position="552"/>
    </location>
</feature>
<keyword evidence="2" id="KW-0547">Nucleotide-binding</keyword>
<evidence type="ECO:0000259" key="8">
    <source>
        <dbReference type="Pfam" id="PF13087"/>
    </source>
</evidence>
<accession>H5S9F4</accession>
<dbReference type="Gene3D" id="3.40.50.300">
    <property type="entry name" value="P-loop containing nucleotide triphosphate hydrolases"/>
    <property type="match status" value="2"/>
</dbReference>
<evidence type="ECO:0000256" key="6">
    <source>
        <dbReference type="SAM" id="Coils"/>
    </source>
</evidence>
<sequence>MSGFICATSIAQLVDYYRQCLALERQGEASLSDREFFGMRREKPRFHPVSEVAATWAEMLSTPAAQQALVQARGRESAVVLFAPYLAVFADMESGERRWEPVGGVYCLPGPEGTRVDPADLLLGRSLSEEISVEDLIVVRAQLEHAARESPLALARTVRDLLHQRGLSILDPTSLSEARPPAIVAQAGFWVIGEATYDRALLEELEQLRGRSNAGTALAFLFGPPKPGRPAFEDVLTALANPIAPTLSQAMALAAAMRQPVTVITGPPGTGKTRVIVGLIIHHLLSGRSLLLASRINRAVDAAVELAERLMGKGCVLRTGNEQARMQLARTLGELADRSRWGYEGELFAALLRDRPSPMEGGESLLRAAENELRSHREEFVRLCLQLNRKARGLRSFGFGPDEGWWDGLWWGMRWQLLGKRRWRDFQATWSELEQLLEQADRQTLPAARRAYTLALWARLNDLLQRSRSTLREAVAALTDRRARPKAFEQLARLGFPIAVTTLSTGQNLPLSAGVFDTLVVDEASSCDPASLLPLLYRAQRVVIVGDPKQLDHVTRERWKRVSPVPQLQSVAGKLVEASFGVSAFALAHQIGGGETFWLTDHFRCPPPIIAFANETFYGGRLHIHTEWKEREPVLVQRVAGAHRTRGATGSLTNAEQLRAAFRILAEWAERYPDETLGLVSPYRAFIDDALEHLGAEPVFEDLRKKRESQHLIIGTAHRFQGSEVDRLVFATVAGDNAGDTISGGSSIRTCSMSPSRERGVSSFCCSAPNSRGDRFW</sequence>
<dbReference type="Pfam" id="PF13087">
    <property type="entry name" value="AAA_12"/>
    <property type="match status" value="1"/>
</dbReference>
<proteinExistence type="inferred from homology"/>
<organism evidence="9">
    <name type="scientific">uncultured Acidobacteriota bacterium</name>
    <dbReference type="NCBI Taxonomy" id="171953"/>
    <lineage>
        <taxon>Bacteria</taxon>
        <taxon>Pseudomonadati</taxon>
        <taxon>Acidobacteriota</taxon>
        <taxon>environmental samples</taxon>
    </lineage>
</organism>
<feature type="coiled-coil region" evidence="6">
    <location>
        <begin position="359"/>
        <end position="386"/>
    </location>
</feature>
<dbReference type="InterPro" id="IPR027417">
    <property type="entry name" value="P-loop_NTPase"/>
</dbReference>
<keyword evidence="4" id="KW-0347">Helicase</keyword>
<dbReference type="SUPFAM" id="SSF52540">
    <property type="entry name" value="P-loop containing nucleoside triphosphate hydrolases"/>
    <property type="match status" value="1"/>
</dbReference>
<dbReference type="GO" id="GO:0043139">
    <property type="term" value="F:5'-3' DNA helicase activity"/>
    <property type="evidence" value="ECO:0007669"/>
    <property type="project" value="TreeGrafter"/>
</dbReference>
<comment type="similarity">
    <text evidence="1">Belongs to the DNA2/NAM7 helicase family.</text>
</comment>
<keyword evidence="5" id="KW-0067">ATP-binding</keyword>
<reference evidence="9" key="1">
    <citation type="journal article" date="2005" name="Environ. Microbiol.">
        <title>Genetic and functional properties of uncultivated thermophilic crenarchaeotes from a subsurface gold mine as revealed by analysis of genome fragments.</title>
        <authorList>
            <person name="Nunoura T."/>
            <person name="Hirayama H."/>
            <person name="Takami H."/>
            <person name="Oida H."/>
            <person name="Nishi S."/>
            <person name="Shimamura S."/>
            <person name="Suzuki Y."/>
            <person name="Inagaki F."/>
            <person name="Takai K."/>
            <person name="Nealson K.H."/>
            <person name="Horikoshi K."/>
        </authorList>
    </citation>
    <scope>NUCLEOTIDE SEQUENCE</scope>
</reference>
<evidence type="ECO:0000256" key="2">
    <source>
        <dbReference type="ARBA" id="ARBA00022741"/>
    </source>
</evidence>
<reference evidence="9" key="2">
    <citation type="journal article" date="2012" name="PLoS ONE">
        <title>A Deeply Branching Thermophilic Bacterium with an Ancient Acetyl-CoA Pathway Dominates a Subsurface Ecosystem.</title>
        <authorList>
            <person name="Takami H."/>
            <person name="Noguchi H."/>
            <person name="Takaki Y."/>
            <person name="Uchiyama I."/>
            <person name="Toyoda A."/>
            <person name="Nishi S."/>
            <person name="Chee G.-J."/>
            <person name="Arai W."/>
            <person name="Nunoura T."/>
            <person name="Itoh T."/>
            <person name="Hattori M."/>
            <person name="Takai K."/>
        </authorList>
    </citation>
    <scope>NUCLEOTIDE SEQUENCE</scope>
</reference>
<dbReference type="PANTHER" id="PTHR43788">
    <property type="entry name" value="DNA2/NAM7 HELICASE FAMILY MEMBER"/>
    <property type="match status" value="1"/>
</dbReference>